<evidence type="ECO:0000313" key="3">
    <source>
        <dbReference type="Proteomes" id="UP001447842"/>
    </source>
</evidence>
<gene>
    <name evidence="2" type="ORF">WCY31_03880</name>
</gene>
<sequence>MRYLLNILFFAALLLGAPTEWAKSLDDAKRIAAAEGKLVYVLITEPGCRWCKRFKRTTLHDHGVRRRLDEMAVGVEVERGSGTYPDTLKALMIPMHYFLSPDERVLVKMPGYWNIEDFMSILDDVERKRK</sequence>
<organism evidence="2 3">
    <name type="scientific">Sulfurimonas diazotrophicus</name>
    <dbReference type="NCBI Taxonomy" id="3131939"/>
    <lineage>
        <taxon>Bacteria</taxon>
        <taxon>Pseudomonadati</taxon>
        <taxon>Campylobacterota</taxon>
        <taxon>Epsilonproteobacteria</taxon>
        <taxon>Campylobacterales</taxon>
        <taxon>Sulfurimonadaceae</taxon>
        <taxon>Sulfurimonas</taxon>
    </lineage>
</organism>
<evidence type="ECO:0000313" key="2">
    <source>
        <dbReference type="EMBL" id="XAU15846.1"/>
    </source>
</evidence>
<keyword evidence="1" id="KW-0732">Signal</keyword>
<feature type="signal peptide" evidence="1">
    <location>
        <begin position="1"/>
        <end position="22"/>
    </location>
</feature>
<evidence type="ECO:0000256" key="1">
    <source>
        <dbReference type="SAM" id="SignalP"/>
    </source>
</evidence>
<dbReference type="SUPFAM" id="SSF52833">
    <property type="entry name" value="Thioredoxin-like"/>
    <property type="match status" value="1"/>
</dbReference>
<dbReference type="Pfam" id="PF13899">
    <property type="entry name" value="Thioredoxin_7"/>
    <property type="match status" value="1"/>
</dbReference>
<dbReference type="InterPro" id="IPR036249">
    <property type="entry name" value="Thioredoxin-like_sf"/>
</dbReference>
<feature type="chain" id="PRO_5047314927" evidence="1">
    <location>
        <begin position="23"/>
        <end position="130"/>
    </location>
</feature>
<dbReference type="Proteomes" id="UP001447842">
    <property type="component" value="Chromosome"/>
</dbReference>
<name>A0ABZ3HDM2_9BACT</name>
<accession>A0ABZ3HDM2</accession>
<protein>
    <submittedName>
        <fullName evidence="2">Thioredoxin family protein</fullName>
    </submittedName>
</protein>
<dbReference type="Gene3D" id="3.40.30.10">
    <property type="entry name" value="Glutaredoxin"/>
    <property type="match status" value="1"/>
</dbReference>
<dbReference type="EMBL" id="CP147920">
    <property type="protein sequence ID" value="XAU15846.1"/>
    <property type="molecule type" value="Genomic_DNA"/>
</dbReference>
<reference evidence="2 3" key="1">
    <citation type="submission" date="2024-03" db="EMBL/GenBank/DDBJ databases">
        <title>Sulfurimonas sp. HSL3-1.</title>
        <authorList>
            <person name="Wang S."/>
        </authorList>
    </citation>
    <scope>NUCLEOTIDE SEQUENCE [LARGE SCALE GENOMIC DNA]</scope>
    <source>
        <strain evidence="2 3">HSL3-1</strain>
    </source>
</reference>
<keyword evidence="3" id="KW-1185">Reference proteome</keyword>
<dbReference type="RefSeq" id="WP_345973225.1">
    <property type="nucleotide sequence ID" value="NZ_CP147920.1"/>
</dbReference>
<proteinExistence type="predicted"/>